<dbReference type="Pfam" id="PF02607">
    <property type="entry name" value="B12-binding_2"/>
    <property type="match status" value="1"/>
</dbReference>
<evidence type="ECO:0000256" key="19">
    <source>
        <dbReference type="PROSITE-ProRule" id="PRU00333"/>
    </source>
</evidence>
<dbReference type="Gene3D" id="3.40.50.280">
    <property type="entry name" value="Cobalamin-binding domain"/>
    <property type="match status" value="1"/>
</dbReference>
<dbReference type="InterPro" id="IPR036589">
    <property type="entry name" value="HCY_dom_sf"/>
</dbReference>
<evidence type="ECO:0000256" key="2">
    <source>
        <dbReference type="ARBA" id="ARBA00001947"/>
    </source>
</evidence>
<dbReference type="InterPro" id="IPR036724">
    <property type="entry name" value="Cobalamin-bd_sf"/>
</dbReference>
<evidence type="ECO:0000256" key="10">
    <source>
        <dbReference type="ARBA" id="ARBA00022628"/>
    </source>
</evidence>
<evidence type="ECO:0000256" key="4">
    <source>
        <dbReference type="ARBA" id="ARBA00005178"/>
    </source>
</evidence>
<evidence type="ECO:0000256" key="1">
    <source>
        <dbReference type="ARBA" id="ARBA00001700"/>
    </source>
</evidence>
<dbReference type="Gene3D" id="1.10.1240.10">
    <property type="entry name" value="Methionine synthase domain"/>
    <property type="match status" value="1"/>
</dbReference>
<reference evidence="24" key="2">
    <citation type="submission" date="2021-04" db="EMBL/GenBank/DDBJ databases">
        <authorList>
            <person name="Gilroy R."/>
        </authorList>
    </citation>
    <scope>NUCLEOTIDE SEQUENCE</scope>
    <source>
        <strain evidence="24">CHK186-1790</strain>
    </source>
</reference>
<evidence type="ECO:0000256" key="6">
    <source>
        <dbReference type="ARBA" id="ARBA00012032"/>
    </source>
</evidence>
<dbReference type="NCBIfam" id="NF005719">
    <property type="entry name" value="PRK07535.1"/>
    <property type="match status" value="1"/>
</dbReference>
<evidence type="ECO:0000259" key="22">
    <source>
        <dbReference type="PROSITE" id="PS51332"/>
    </source>
</evidence>
<comment type="cofactor">
    <cofactor evidence="3">
        <name>methylcob(III)alamin</name>
        <dbReference type="ChEBI" id="CHEBI:28115"/>
    </cofactor>
</comment>
<dbReference type="PROSITE" id="PS51337">
    <property type="entry name" value="B12_BINDING_NTER"/>
    <property type="match status" value="1"/>
</dbReference>
<feature type="domain" description="Hcy-binding" evidence="20">
    <location>
        <begin position="1"/>
        <end position="283"/>
    </location>
</feature>
<comment type="similarity">
    <text evidence="5">Belongs to the vitamin-B12 dependent methionine synthase family.</text>
</comment>
<evidence type="ECO:0000259" key="20">
    <source>
        <dbReference type="PROSITE" id="PS50970"/>
    </source>
</evidence>
<feature type="domain" description="Pterin-binding" evidence="21">
    <location>
        <begin position="312"/>
        <end position="559"/>
    </location>
</feature>
<feature type="binding site" evidence="19">
    <location>
        <position position="268"/>
    </location>
    <ligand>
        <name>Zn(2+)</name>
        <dbReference type="ChEBI" id="CHEBI:29105"/>
    </ligand>
</feature>
<dbReference type="GO" id="GO:0050667">
    <property type="term" value="P:homocysteine metabolic process"/>
    <property type="evidence" value="ECO:0007669"/>
    <property type="project" value="TreeGrafter"/>
</dbReference>
<keyword evidence="16" id="KW-0170">Cobalt</keyword>
<keyword evidence="10" id="KW-0846">Cobalamin</keyword>
<dbReference type="InterPro" id="IPR000489">
    <property type="entry name" value="Pterin-binding_dom"/>
</dbReference>
<dbReference type="InterPro" id="IPR050554">
    <property type="entry name" value="Met_Synthase/Corrinoid"/>
</dbReference>
<keyword evidence="9" id="KW-0028">Amino-acid biosynthesis</keyword>
<feature type="domain" description="B12-binding N-terminal" evidence="23">
    <location>
        <begin position="575"/>
        <end position="668"/>
    </location>
</feature>
<keyword evidence="14 19" id="KW-0862">Zinc</keyword>
<accession>A0A9D2NZX8</accession>
<comment type="catalytic activity">
    <reaction evidence="1">
        <text>(6S)-5-methyl-5,6,7,8-tetrahydrofolate + L-homocysteine = (6S)-5,6,7,8-tetrahydrofolate + L-methionine</text>
        <dbReference type="Rhea" id="RHEA:11172"/>
        <dbReference type="ChEBI" id="CHEBI:18608"/>
        <dbReference type="ChEBI" id="CHEBI:57453"/>
        <dbReference type="ChEBI" id="CHEBI:57844"/>
        <dbReference type="ChEBI" id="CHEBI:58199"/>
        <dbReference type="EC" id="2.1.1.13"/>
    </reaction>
</comment>
<dbReference type="PIRSF" id="PIRSF037472">
    <property type="entry name" value="DHPS_mtfrase"/>
    <property type="match status" value="1"/>
</dbReference>
<feature type="binding site" evidence="19">
    <location>
        <position position="203"/>
    </location>
    <ligand>
        <name>Zn(2+)</name>
        <dbReference type="ChEBI" id="CHEBI:29105"/>
    </ligand>
</feature>
<organism evidence="24 25">
    <name type="scientific">Candidatus Intestinimonas pullistercoris</name>
    <dbReference type="NCBI Taxonomy" id="2838623"/>
    <lineage>
        <taxon>Bacteria</taxon>
        <taxon>Bacillati</taxon>
        <taxon>Bacillota</taxon>
        <taxon>Clostridia</taxon>
        <taxon>Eubacteriales</taxon>
        <taxon>Intestinimonas</taxon>
    </lineage>
</organism>
<evidence type="ECO:0000313" key="25">
    <source>
        <dbReference type="Proteomes" id="UP000823882"/>
    </source>
</evidence>
<proteinExistence type="inferred from homology"/>
<dbReference type="GO" id="GO:0046872">
    <property type="term" value="F:metal ion binding"/>
    <property type="evidence" value="ECO:0007669"/>
    <property type="project" value="UniProtKB-KW"/>
</dbReference>
<dbReference type="InterPro" id="IPR003726">
    <property type="entry name" value="HCY_dom"/>
</dbReference>
<dbReference type="GO" id="GO:0008705">
    <property type="term" value="F:methionine synthase activity"/>
    <property type="evidence" value="ECO:0007669"/>
    <property type="project" value="UniProtKB-EC"/>
</dbReference>
<dbReference type="InterPro" id="IPR036594">
    <property type="entry name" value="Meth_synthase_dom"/>
</dbReference>
<dbReference type="Proteomes" id="UP000823882">
    <property type="component" value="Unassembled WGS sequence"/>
</dbReference>
<keyword evidence="8 19" id="KW-0489">Methyltransferase</keyword>
<evidence type="ECO:0000256" key="13">
    <source>
        <dbReference type="ARBA" id="ARBA00022723"/>
    </source>
</evidence>
<dbReference type="SUPFAM" id="SSF47644">
    <property type="entry name" value="Methionine synthase domain"/>
    <property type="match status" value="1"/>
</dbReference>
<evidence type="ECO:0000256" key="9">
    <source>
        <dbReference type="ARBA" id="ARBA00022605"/>
    </source>
</evidence>
<dbReference type="PANTHER" id="PTHR45833">
    <property type="entry name" value="METHIONINE SYNTHASE"/>
    <property type="match status" value="1"/>
</dbReference>
<dbReference type="SMART" id="SM01018">
    <property type="entry name" value="B12-binding_2"/>
    <property type="match status" value="1"/>
</dbReference>
<evidence type="ECO:0000256" key="3">
    <source>
        <dbReference type="ARBA" id="ARBA00001956"/>
    </source>
</evidence>
<comment type="cofactor">
    <cofactor evidence="2 19">
        <name>Zn(2+)</name>
        <dbReference type="ChEBI" id="CHEBI:29105"/>
    </cofactor>
</comment>
<evidence type="ECO:0000256" key="15">
    <source>
        <dbReference type="ARBA" id="ARBA00023167"/>
    </source>
</evidence>
<dbReference type="GO" id="GO:0005829">
    <property type="term" value="C:cytosol"/>
    <property type="evidence" value="ECO:0007669"/>
    <property type="project" value="TreeGrafter"/>
</dbReference>
<evidence type="ECO:0000256" key="16">
    <source>
        <dbReference type="ARBA" id="ARBA00023285"/>
    </source>
</evidence>
<protein>
    <recommendedName>
        <fullName evidence="7">Methionine synthase</fullName>
        <ecNumber evidence="6">2.1.1.13</ecNumber>
    </recommendedName>
    <alternativeName>
        <fullName evidence="18">5-methyltetrahydrofolate--homocysteine methyltransferase</fullName>
    </alternativeName>
</protein>
<dbReference type="PROSITE" id="PS50970">
    <property type="entry name" value="HCY"/>
    <property type="match status" value="1"/>
</dbReference>
<keyword evidence="12" id="KW-0949">S-adenosyl-L-methionine</keyword>
<dbReference type="GO" id="GO:0031419">
    <property type="term" value="F:cobalamin binding"/>
    <property type="evidence" value="ECO:0007669"/>
    <property type="project" value="UniProtKB-KW"/>
</dbReference>
<evidence type="ECO:0000256" key="14">
    <source>
        <dbReference type="ARBA" id="ARBA00022833"/>
    </source>
</evidence>
<comment type="function">
    <text evidence="17">Catalyzes the transfer of a methyl group from methyl-cobalamin to homocysteine, yielding enzyme-bound cob(I)alamin and methionine. Subsequently, remethylates the cofactor using methyltetrahydrofolate.</text>
</comment>
<name>A0A9D2NZX8_9FIRM</name>
<sequence length="793" mass="83468">MDIHTELGRRLLLFDGGMGTMLQAAGLPAGYEPELWNLERPEAVQAIHAQYLAAGADIVTTNTFGANGVKLSGRSVEEVTAAGVALARAAVQAAGRGWVALDVGPTGRLLRPMGDLPFEEAVEAYAREIRAGAQAGADLVLIETMSDLYEVKAAVVAARESCGLPVFVSLVLDQSGRLLTGGDIPAAAALLEGLGVDALGLNCGLGPEQMRTYLPELRAWTSLPLFLQPNAGLPECVDGCTHYNVGPGDFAAVMAELAREGLWLAGGCCGTTPEHIRALRAACGGIVPAPLPSHKRTWVSSYAKTVVFGEQPVVIGERINPTGKPRLKEALRAGDMDYVLRLAVEQQEKGAQVLDVNVGLPEIDEAALLPRAVEELQGITDLPLQIDTNDPLAMERAMRCYNGRPLVNSVSGKAESMAAVFPLLKKYGGTAIALTLDEDGIPPTAQGRLEVARRIVAEAAAWGIPKEDLIFDPLAMTISADQGAAQVTLEALALIRDELGCRTSLGVSNVSFGLPRREQINAAFFLLALQQGLSAAILNPGSRAMTDALLAYRALAGLDPNCQDYIGAMAGEGPAPAAPAVPAGDLDLAQAVEKGLRESAVAAARAALERQAPLEIIDTALIPALDRVGAAFEAGRLYLPQLLMSAEAAKAVFELLKERMSAQGSGLPAGKAKVVLATVKGDVHDIGKNIVKVLLENYGYRVIDLGKDVSPEAVAEAVVRERAELCGLSALMTTTVGSMEATIRLLREQAPWCRIMAGGAVLTEDYARRIGADFYGRDAMSDVRYADSVAAGD</sequence>
<evidence type="ECO:0000256" key="18">
    <source>
        <dbReference type="ARBA" id="ARBA00031040"/>
    </source>
</evidence>
<dbReference type="Pfam" id="PF02574">
    <property type="entry name" value="S-methyl_trans"/>
    <property type="match status" value="1"/>
</dbReference>
<evidence type="ECO:0000313" key="24">
    <source>
        <dbReference type="EMBL" id="HJC40706.1"/>
    </source>
</evidence>
<dbReference type="EMBL" id="DWWJ01000077">
    <property type="protein sequence ID" value="HJC40706.1"/>
    <property type="molecule type" value="Genomic_DNA"/>
</dbReference>
<keyword evidence="15" id="KW-0486">Methionine biosynthesis</keyword>
<dbReference type="EC" id="2.1.1.13" evidence="6"/>
<dbReference type="PANTHER" id="PTHR45833:SF1">
    <property type="entry name" value="METHIONINE SYNTHASE"/>
    <property type="match status" value="1"/>
</dbReference>
<dbReference type="InterPro" id="IPR006158">
    <property type="entry name" value="Cobalamin-bd"/>
</dbReference>
<dbReference type="SUPFAM" id="SSF82282">
    <property type="entry name" value="Homocysteine S-methyltransferase"/>
    <property type="match status" value="1"/>
</dbReference>
<gene>
    <name evidence="24" type="ORF">H9701_04040</name>
</gene>
<dbReference type="Pfam" id="PF00809">
    <property type="entry name" value="Pterin_bind"/>
    <property type="match status" value="1"/>
</dbReference>
<comment type="caution">
    <text evidence="24">The sequence shown here is derived from an EMBL/GenBank/DDBJ whole genome shotgun (WGS) entry which is preliminary data.</text>
</comment>
<dbReference type="PROSITE" id="PS51332">
    <property type="entry name" value="B12_BINDING"/>
    <property type="match status" value="1"/>
</dbReference>
<evidence type="ECO:0000256" key="12">
    <source>
        <dbReference type="ARBA" id="ARBA00022691"/>
    </source>
</evidence>
<evidence type="ECO:0000259" key="21">
    <source>
        <dbReference type="PROSITE" id="PS50972"/>
    </source>
</evidence>
<dbReference type="GO" id="GO:0046653">
    <property type="term" value="P:tetrahydrofolate metabolic process"/>
    <property type="evidence" value="ECO:0007669"/>
    <property type="project" value="TreeGrafter"/>
</dbReference>
<evidence type="ECO:0000256" key="8">
    <source>
        <dbReference type="ARBA" id="ARBA00022603"/>
    </source>
</evidence>
<comment type="pathway">
    <text evidence="4">Amino-acid biosynthesis; L-methionine biosynthesis via de novo pathway; L-methionine from L-homocysteine (MetH route): step 1/1.</text>
</comment>
<feature type="binding site" evidence="19">
    <location>
        <position position="269"/>
    </location>
    <ligand>
        <name>Zn(2+)</name>
        <dbReference type="ChEBI" id="CHEBI:29105"/>
    </ligand>
</feature>
<dbReference type="SUPFAM" id="SSF52242">
    <property type="entry name" value="Cobalamin (vitamin B12)-binding domain"/>
    <property type="match status" value="1"/>
</dbReference>
<dbReference type="InterPro" id="IPR017215">
    <property type="entry name" value="MetH_bac"/>
</dbReference>
<dbReference type="InterPro" id="IPR003759">
    <property type="entry name" value="Cbl-bd_cap"/>
</dbReference>
<dbReference type="Gene3D" id="3.20.20.330">
    <property type="entry name" value="Homocysteine-binding-like domain"/>
    <property type="match status" value="1"/>
</dbReference>
<evidence type="ECO:0000256" key="17">
    <source>
        <dbReference type="ARBA" id="ARBA00025552"/>
    </source>
</evidence>
<dbReference type="PROSITE" id="PS50972">
    <property type="entry name" value="PTERIN_BINDING"/>
    <property type="match status" value="1"/>
</dbReference>
<reference evidence="24" key="1">
    <citation type="journal article" date="2021" name="PeerJ">
        <title>Extensive microbial diversity within the chicken gut microbiome revealed by metagenomics and culture.</title>
        <authorList>
            <person name="Gilroy R."/>
            <person name="Ravi A."/>
            <person name="Getino M."/>
            <person name="Pursley I."/>
            <person name="Horton D.L."/>
            <person name="Alikhan N.F."/>
            <person name="Baker D."/>
            <person name="Gharbi K."/>
            <person name="Hall N."/>
            <person name="Watson M."/>
            <person name="Adriaenssens E.M."/>
            <person name="Foster-Nyarko E."/>
            <person name="Jarju S."/>
            <person name="Secka A."/>
            <person name="Antonio M."/>
            <person name="Oren A."/>
            <person name="Chaudhuri R.R."/>
            <person name="La Ragione R."/>
            <person name="Hildebrand F."/>
            <person name="Pallen M.J."/>
        </authorList>
    </citation>
    <scope>NUCLEOTIDE SEQUENCE</scope>
    <source>
        <strain evidence="24">CHK186-1790</strain>
    </source>
</reference>
<evidence type="ECO:0000256" key="5">
    <source>
        <dbReference type="ARBA" id="ARBA00010398"/>
    </source>
</evidence>
<dbReference type="Gene3D" id="3.20.20.20">
    <property type="entry name" value="Dihydropteroate synthase-like"/>
    <property type="match status" value="1"/>
</dbReference>
<dbReference type="SUPFAM" id="SSF51717">
    <property type="entry name" value="Dihydropteroate synthetase-like"/>
    <property type="match status" value="1"/>
</dbReference>
<feature type="domain" description="B12-binding" evidence="22">
    <location>
        <begin position="671"/>
        <end position="793"/>
    </location>
</feature>
<evidence type="ECO:0000256" key="7">
    <source>
        <dbReference type="ARBA" id="ARBA00013998"/>
    </source>
</evidence>
<dbReference type="Pfam" id="PF02310">
    <property type="entry name" value="B12-binding"/>
    <property type="match status" value="1"/>
</dbReference>
<dbReference type="GO" id="GO:0032259">
    <property type="term" value="P:methylation"/>
    <property type="evidence" value="ECO:0007669"/>
    <property type="project" value="UniProtKB-KW"/>
</dbReference>
<dbReference type="AlphaFoldDB" id="A0A9D2NZX8"/>
<evidence type="ECO:0000259" key="23">
    <source>
        <dbReference type="PROSITE" id="PS51337"/>
    </source>
</evidence>
<keyword evidence="11 19" id="KW-0808">Transferase</keyword>
<dbReference type="InterPro" id="IPR011005">
    <property type="entry name" value="Dihydropteroate_synth-like_sf"/>
</dbReference>
<evidence type="ECO:0000256" key="11">
    <source>
        <dbReference type="ARBA" id="ARBA00022679"/>
    </source>
</evidence>
<keyword evidence="13 19" id="KW-0479">Metal-binding</keyword>